<keyword evidence="9" id="KW-1185">Reference proteome</keyword>
<dbReference type="NCBIfam" id="TIGR03168">
    <property type="entry name" value="1-PFK"/>
    <property type="match status" value="1"/>
</dbReference>
<evidence type="ECO:0000259" key="7">
    <source>
        <dbReference type="Pfam" id="PF00294"/>
    </source>
</evidence>
<reference evidence="8 9" key="1">
    <citation type="submission" date="2019-08" db="EMBL/GenBank/DDBJ databases">
        <authorList>
            <person name="Hu J."/>
        </authorList>
    </citation>
    <scope>NUCLEOTIDE SEQUENCE [LARGE SCALE GENOMIC DNA]</scope>
    <source>
        <strain evidence="8 9">NEAU-184</strain>
    </source>
</reference>
<dbReference type="Gene3D" id="3.40.1190.20">
    <property type="match status" value="1"/>
</dbReference>
<dbReference type="InterPro" id="IPR029056">
    <property type="entry name" value="Ribokinase-like"/>
</dbReference>
<gene>
    <name evidence="8" type="ORF">FYC51_12540</name>
</gene>
<evidence type="ECO:0000256" key="2">
    <source>
        <dbReference type="ARBA" id="ARBA00022679"/>
    </source>
</evidence>
<name>A0A5S4V5R5_9MICO</name>
<organism evidence="8 9">
    <name type="scientific">Agromyces mariniharenae</name>
    <dbReference type="NCBI Taxonomy" id="2604423"/>
    <lineage>
        <taxon>Bacteria</taxon>
        <taxon>Bacillati</taxon>
        <taxon>Actinomycetota</taxon>
        <taxon>Actinomycetes</taxon>
        <taxon>Micrococcales</taxon>
        <taxon>Microbacteriaceae</taxon>
        <taxon>Agromyces</taxon>
    </lineage>
</organism>
<dbReference type="InterPro" id="IPR017583">
    <property type="entry name" value="Tagatose/fructose_Pkinase"/>
</dbReference>
<dbReference type="InterPro" id="IPR002173">
    <property type="entry name" value="Carboh/pur_kinase_PfkB_CS"/>
</dbReference>
<dbReference type="GO" id="GO:0008443">
    <property type="term" value="F:phosphofructokinase activity"/>
    <property type="evidence" value="ECO:0007669"/>
    <property type="project" value="TreeGrafter"/>
</dbReference>
<keyword evidence="5" id="KW-0067">ATP-binding</keyword>
<dbReference type="AlphaFoldDB" id="A0A5S4V5R5"/>
<dbReference type="Pfam" id="PF00294">
    <property type="entry name" value="PfkB"/>
    <property type="match status" value="1"/>
</dbReference>
<dbReference type="RefSeq" id="WP_148733908.1">
    <property type="nucleotide sequence ID" value="NZ_VSSB01000001.1"/>
</dbReference>
<dbReference type="SUPFAM" id="SSF53613">
    <property type="entry name" value="Ribokinase-like"/>
    <property type="match status" value="1"/>
</dbReference>
<comment type="similarity">
    <text evidence="1">Belongs to the carbohydrate kinase PfkB family.</text>
</comment>
<protein>
    <submittedName>
        <fullName evidence="8">1-phosphofructokinase family hexose kinase</fullName>
    </submittedName>
</protein>
<dbReference type="EMBL" id="VSSB01000001">
    <property type="protein sequence ID" value="TYL54376.1"/>
    <property type="molecule type" value="Genomic_DNA"/>
</dbReference>
<keyword evidence="2 6" id="KW-0808">Transferase</keyword>
<evidence type="ECO:0000313" key="8">
    <source>
        <dbReference type="EMBL" id="TYL54376.1"/>
    </source>
</evidence>
<dbReference type="GO" id="GO:0005829">
    <property type="term" value="C:cytosol"/>
    <property type="evidence" value="ECO:0007669"/>
    <property type="project" value="TreeGrafter"/>
</dbReference>
<dbReference type="InterPro" id="IPR011611">
    <property type="entry name" value="PfkB_dom"/>
</dbReference>
<keyword evidence="4 8" id="KW-0418">Kinase</keyword>
<dbReference type="PANTHER" id="PTHR46566:SF5">
    <property type="entry name" value="1-PHOSPHOFRUCTOKINASE"/>
    <property type="match status" value="1"/>
</dbReference>
<sequence>MILTVTPNPAVDLTWHVDALEPGATHRVPTGASRAGGKGLNVARVLRATGHDVLAVATAGGATGDELRADLEASGLPHRLVPTRAATRRTVAIVDERVGETSILNEFGAALASGEARALAEAAAELGRDADAVAISGSLPPGFGPDELGALVERLVAAGVPVIVDTSGPGVLAAASTGATALKPNREELAAATGLADPLDGARSLLARGARVVVVSLGAEGLLVVGRDGAPVRARLPRVLHGNATGAGDAVVAAIAVSLADGDDLWSDRGAAADARARLARRATAWSASAVLMPLAGELSPDHAELADEVRITMIDEDAE</sequence>
<dbReference type="PANTHER" id="PTHR46566">
    <property type="entry name" value="1-PHOSPHOFRUCTOKINASE-RELATED"/>
    <property type="match status" value="1"/>
</dbReference>
<dbReference type="CDD" id="cd01164">
    <property type="entry name" value="FruK_PfkB_like"/>
    <property type="match status" value="1"/>
</dbReference>
<evidence type="ECO:0000256" key="5">
    <source>
        <dbReference type="ARBA" id="ARBA00022840"/>
    </source>
</evidence>
<dbReference type="PROSITE" id="PS00583">
    <property type="entry name" value="PFKB_KINASES_1"/>
    <property type="match status" value="1"/>
</dbReference>
<dbReference type="Proteomes" id="UP000325243">
    <property type="component" value="Unassembled WGS sequence"/>
</dbReference>
<evidence type="ECO:0000313" key="9">
    <source>
        <dbReference type="Proteomes" id="UP000325243"/>
    </source>
</evidence>
<evidence type="ECO:0000256" key="3">
    <source>
        <dbReference type="ARBA" id="ARBA00022741"/>
    </source>
</evidence>
<evidence type="ECO:0000256" key="4">
    <source>
        <dbReference type="ARBA" id="ARBA00022777"/>
    </source>
</evidence>
<dbReference type="GO" id="GO:0005524">
    <property type="term" value="F:ATP binding"/>
    <property type="evidence" value="ECO:0007669"/>
    <property type="project" value="UniProtKB-KW"/>
</dbReference>
<accession>A0A5S4V5R5</accession>
<keyword evidence="3" id="KW-0547">Nucleotide-binding</keyword>
<dbReference type="PIRSF" id="PIRSF000535">
    <property type="entry name" value="1PFK/6PFK/LacC"/>
    <property type="match status" value="1"/>
</dbReference>
<evidence type="ECO:0000256" key="6">
    <source>
        <dbReference type="PIRNR" id="PIRNR000535"/>
    </source>
</evidence>
<evidence type="ECO:0000256" key="1">
    <source>
        <dbReference type="ARBA" id="ARBA00010688"/>
    </source>
</evidence>
<feature type="domain" description="Carbohydrate kinase PfkB" evidence="7">
    <location>
        <begin position="12"/>
        <end position="265"/>
    </location>
</feature>
<proteinExistence type="inferred from homology"/>
<comment type="caution">
    <text evidence="8">The sequence shown here is derived from an EMBL/GenBank/DDBJ whole genome shotgun (WGS) entry which is preliminary data.</text>
</comment>